<evidence type="ECO:0000313" key="1">
    <source>
        <dbReference type="EMBL" id="MPN58537.1"/>
    </source>
</evidence>
<reference evidence="1" key="1">
    <citation type="submission" date="2019-08" db="EMBL/GenBank/DDBJ databases">
        <authorList>
            <person name="Kucharzyk K."/>
            <person name="Murdoch R.W."/>
            <person name="Higgins S."/>
            <person name="Loffler F."/>
        </authorList>
    </citation>
    <scope>NUCLEOTIDE SEQUENCE</scope>
</reference>
<name>A0A645J573_9ZZZZ</name>
<gene>
    <name evidence="1" type="ORF">SDC9_206242</name>
</gene>
<proteinExistence type="predicted"/>
<dbReference type="AlphaFoldDB" id="A0A645J573"/>
<dbReference type="EMBL" id="VSSQ01131340">
    <property type="protein sequence ID" value="MPN58537.1"/>
    <property type="molecule type" value="Genomic_DNA"/>
</dbReference>
<accession>A0A645J573</accession>
<organism evidence="1">
    <name type="scientific">bioreactor metagenome</name>
    <dbReference type="NCBI Taxonomy" id="1076179"/>
    <lineage>
        <taxon>unclassified sequences</taxon>
        <taxon>metagenomes</taxon>
        <taxon>ecological metagenomes</taxon>
    </lineage>
</organism>
<comment type="caution">
    <text evidence="1">The sequence shown here is derived from an EMBL/GenBank/DDBJ whole genome shotgun (WGS) entry which is preliminary data.</text>
</comment>
<protein>
    <submittedName>
        <fullName evidence="1">Uncharacterized protein</fullName>
    </submittedName>
</protein>
<sequence length="167" mass="18075">MPLSRFTSQFIVPSGQNDFSSLANSSGKTKNSPTDRITARKMAVPITILSMPLPSFLDSHFSNFVGSSSKMPSISVLCCNVVMPMESMVTKLTIPRTKGQPIHGCFLAGLSYTLRRTTMVWSGRRTAMAIASGDFIITPSITACPPISTLLQLPCSFFISFGSFPPK</sequence>